<evidence type="ECO:0000313" key="2">
    <source>
        <dbReference type="Proteomes" id="UP001549749"/>
    </source>
</evidence>
<comment type="caution">
    <text evidence="1">The sequence shown here is derived from an EMBL/GenBank/DDBJ whole genome shotgun (WGS) entry which is preliminary data.</text>
</comment>
<evidence type="ECO:0000313" key="1">
    <source>
        <dbReference type="EMBL" id="MET7000810.1"/>
    </source>
</evidence>
<evidence type="ECO:0008006" key="3">
    <source>
        <dbReference type="Google" id="ProtNLM"/>
    </source>
</evidence>
<keyword evidence="2" id="KW-1185">Reference proteome</keyword>
<dbReference type="EMBL" id="JBEXAC010000002">
    <property type="protein sequence ID" value="MET7000810.1"/>
    <property type="molecule type" value="Genomic_DNA"/>
</dbReference>
<name>A0ABV2TDS8_9BACT</name>
<dbReference type="PROSITE" id="PS51257">
    <property type="entry name" value="PROKAR_LIPOPROTEIN"/>
    <property type="match status" value="1"/>
</dbReference>
<protein>
    <recommendedName>
        <fullName evidence="3">SusD-like starch-binding protein associating with outer membrane</fullName>
    </recommendedName>
</protein>
<sequence>MNQYLNKKWALLITAVMSIFVSCQTYNSKISSYYTHLAQGSYEAADRDLDHNKYLQRKRNKLLFLLEKGRTAFLMGDYTASNQYLNAADSLLESGYHRVWDQAVGLLTNPAMQQYRGEDFEKLLIHYYKAINYLHLRLPEDAVVEARRITLSNNALNDQRNNNANKYSNDAFSLILQGIIYESAHHINDAFISYRNAADLYLKNKDNSYYGVKLPEQLQQDLLRTAYLNGFQSELAYYEQQFNRTYVPAPAAPGGELLLFWENGLAPVKAENNIFFTLTQNGPGSFGFTDEQHTVFIPFDFNLFPRDSAHRLKGLQTFRVAFPKYVEQPLYFTQAQVMPDSAHAITLEMVEDVNKLAFKTLQERFLKEMGLALTRLAIKKLAEHEIKKKDETAGQVFDALSFLTEKADTRNWQSLPYAIYYARIPLNQGNNDISVQLRNIQGTTSKVTLQVEGKGILQTRHITSLQRS</sequence>
<gene>
    <name evidence="1" type="ORF">ABR189_25735</name>
</gene>
<reference evidence="1 2" key="1">
    <citation type="submission" date="2024-06" db="EMBL/GenBank/DDBJ databases">
        <title>Chitinophaga defluvii sp. nov., isolated from municipal sewage.</title>
        <authorList>
            <person name="Zhang L."/>
        </authorList>
    </citation>
    <scope>NUCLEOTIDE SEQUENCE [LARGE SCALE GENOMIC DNA]</scope>
    <source>
        <strain evidence="1 2">H8</strain>
    </source>
</reference>
<proteinExistence type="predicted"/>
<dbReference type="Proteomes" id="UP001549749">
    <property type="component" value="Unassembled WGS sequence"/>
</dbReference>
<organism evidence="1 2">
    <name type="scientific">Chitinophaga defluvii</name>
    <dbReference type="NCBI Taxonomy" id="3163343"/>
    <lineage>
        <taxon>Bacteria</taxon>
        <taxon>Pseudomonadati</taxon>
        <taxon>Bacteroidota</taxon>
        <taxon>Chitinophagia</taxon>
        <taxon>Chitinophagales</taxon>
        <taxon>Chitinophagaceae</taxon>
        <taxon>Chitinophaga</taxon>
    </lineage>
</organism>
<accession>A0ABV2TDS8</accession>
<dbReference type="RefSeq" id="WP_354663363.1">
    <property type="nucleotide sequence ID" value="NZ_JBEXAC010000002.1"/>
</dbReference>